<protein>
    <submittedName>
        <fullName evidence="1">Uncharacterized protein</fullName>
    </submittedName>
</protein>
<evidence type="ECO:0000313" key="2">
    <source>
        <dbReference type="Proteomes" id="UP000054703"/>
    </source>
</evidence>
<dbReference type="Proteomes" id="UP000054703">
    <property type="component" value="Unassembled WGS sequence"/>
</dbReference>
<name>A0A0W0ZES4_9GAMM</name>
<dbReference type="AlphaFoldDB" id="A0A0W0ZES4"/>
<organism evidence="1 2">
    <name type="scientific">Legionella santicrucis</name>
    <dbReference type="NCBI Taxonomy" id="45074"/>
    <lineage>
        <taxon>Bacteria</taxon>
        <taxon>Pseudomonadati</taxon>
        <taxon>Pseudomonadota</taxon>
        <taxon>Gammaproteobacteria</taxon>
        <taxon>Legionellales</taxon>
        <taxon>Legionellaceae</taxon>
        <taxon>Legionella</taxon>
    </lineage>
</organism>
<evidence type="ECO:0000313" key="1">
    <source>
        <dbReference type="EMBL" id="KTD67543.1"/>
    </source>
</evidence>
<reference evidence="1 2" key="1">
    <citation type="submission" date="2015-11" db="EMBL/GenBank/DDBJ databases">
        <title>Genomic analysis of 38 Legionella species identifies large and diverse effector repertoires.</title>
        <authorList>
            <person name="Burstein D."/>
            <person name="Amaro F."/>
            <person name="Zusman T."/>
            <person name="Lifshitz Z."/>
            <person name="Cohen O."/>
            <person name="Gilbert J.A."/>
            <person name="Pupko T."/>
            <person name="Shuman H.A."/>
            <person name="Segal G."/>
        </authorList>
    </citation>
    <scope>NUCLEOTIDE SEQUENCE [LARGE SCALE GENOMIC DNA]</scope>
    <source>
        <strain evidence="1 2">SC-63-C7</strain>
    </source>
</reference>
<sequence>MHIGYLLITLSDGVTMKAKKEFPGVPELFRLLTNRCGGLDCLKEERFRGNLEPTEMAVTILSQYIKTSPLESVVRNVFSIKLLLGEEDCNTELLQGVERAIRARQESETTKGNHKVAMQLSVQTLRLLIQDSVELNKSMMESPKEFKG</sequence>
<comment type="caution">
    <text evidence="1">The sequence shown here is derived from an EMBL/GenBank/DDBJ whole genome shotgun (WGS) entry which is preliminary data.</text>
</comment>
<keyword evidence="2" id="KW-1185">Reference proteome</keyword>
<accession>A0A0W0ZES4</accession>
<proteinExistence type="predicted"/>
<dbReference type="PATRIC" id="fig|45074.5.peg.356"/>
<dbReference type="EMBL" id="LNYU01000007">
    <property type="protein sequence ID" value="KTD67543.1"/>
    <property type="molecule type" value="Genomic_DNA"/>
</dbReference>
<gene>
    <name evidence="1" type="ORF">Lsan_0338</name>
</gene>